<dbReference type="Proteomes" id="UP000663841">
    <property type="component" value="Unassembled WGS sequence"/>
</dbReference>
<dbReference type="AlphaFoldDB" id="A0A8H2XR15"/>
<dbReference type="EMBL" id="CAJMWW010000086">
    <property type="protein sequence ID" value="CAE6433241.1"/>
    <property type="molecule type" value="Genomic_DNA"/>
</dbReference>
<gene>
    <name evidence="1" type="ORF">RDB_LOCUS72591</name>
</gene>
<name>A0A8H2XR15_9AGAM</name>
<comment type="caution">
    <text evidence="1">The sequence shown here is derived from an EMBL/GenBank/DDBJ whole genome shotgun (WGS) entry which is preliminary data.</text>
</comment>
<evidence type="ECO:0000313" key="2">
    <source>
        <dbReference type="Proteomes" id="UP000663841"/>
    </source>
</evidence>
<sequence>MLLPYRPVSHLKVWASCSLTQDMAIADALRLLDCMRLSAVSIVSFRFEDGPPYTPTIHQYGAEFSQHMKLLGLLFIDREEEDQAIQLAQFAPGLQVIQFDNAMVNRRTTLEQRDFVLRLGQAFKSLALVSFEDDYQKTYWGRLKNNKWIRQANAPLDLWQSM</sequence>
<protein>
    <submittedName>
        <fullName evidence="1">Uncharacterized protein</fullName>
    </submittedName>
</protein>
<organism evidence="1 2">
    <name type="scientific">Rhizoctonia solani</name>
    <dbReference type="NCBI Taxonomy" id="456999"/>
    <lineage>
        <taxon>Eukaryota</taxon>
        <taxon>Fungi</taxon>
        <taxon>Dikarya</taxon>
        <taxon>Basidiomycota</taxon>
        <taxon>Agaricomycotina</taxon>
        <taxon>Agaricomycetes</taxon>
        <taxon>Cantharellales</taxon>
        <taxon>Ceratobasidiaceae</taxon>
        <taxon>Rhizoctonia</taxon>
    </lineage>
</organism>
<proteinExistence type="predicted"/>
<reference evidence="1" key="1">
    <citation type="submission" date="2021-01" db="EMBL/GenBank/DDBJ databases">
        <authorList>
            <person name="Kaushik A."/>
        </authorList>
    </citation>
    <scope>NUCLEOTIDE SEQUENCE</scope>
    <source>
        <strain evidence="1">AG3-T5</strain>
    </source>
</reference>
<evidence type="ECO:0000313" key="1">
    <source>
        <dbReference type="EMBL" id="CAE6433241.1"/>
    </source>
</evidence>
<accession>A0A8H2XR15</accession>